<keyword evidence="2" id="KW-1185">Reference proteome</keyword>
<feature type="non-terminal residue" evidence="1">
    <location>
        <position position="1"/>
    </location>
</feature>
<organism evidence="1 2">
    <name type="scientific">Coemansia nantahalensis</name>
    <dbReference type="NCBI Taxonomy" id="2789366"/>
    <lineage>
        <taxon>Eukaryota</taxon>
        <taxon>Fungi</taxon>
        <taxon>Fungi incertae sedis</taxon>
        <taxon>Zoopagomycota</taxon>
        <taxon>Kickxellomycotina</taxon>
        <taxon>Kickxellomycetes</taxon>
        <taxon>Kickxellales</taxon>
        <taxon>Kickxellaceae</taxon>
        <taxon>Coemansia</taxon>
    </lineage>
</organism>
<dbReference type="Proteomes" id="UP001140234">
    <property type="component" value="Unassembled WGS sequence"/>
</dbReference>
<evidence type="ECO:0000313" key="2">
    <source>
        <dbReference type="Proteomes" id="UP001140234"/>
    </source>
</evidence>
<dbReference type="EMBL" id="JANBUJ010001801">
    <property type="protein sequence ID" value="KAJ2766086.1"/>
    <property type="molecule type" value="Genomic_DNA"/>
</dbReference>
<proteinExistence type="predicted"/>
<comment type="caution">
    <text evidence="1">The sequence shown here is derived from an EMBL/GenBank/DDBJ whole genome shotgun (WGS) entry which is preliminary data.</text>
</comment>
<reference evidence="1" key="1">
    <citation type="submission" date="2022-07" db="EMBL/GenBank/DDBJ databases">
        <title>Phylogenomic reconstructions and comparative analyses of Kickxellomycotina fungi.</title>
        <authorList>
            <person name="Reynolds N.K."/>
            <person name="Stajich J.E."/>
            <person name="Barry K."/>
            <person name="Grigoriev I.V."/>
            <person name="Crous P."/>
            <person name="Smith M.E."/>
        </authorList>
    </citation>
    <scope>NUCLEOTIDE SEQUENCE</scope>
    <source>
        <strain evidence="1">CBS 109366</strain>
    </source>
</reference>
<feature type="non-terminal residue" evidence="1">
    <location>
        <position position="256"/>
    </location>
</feature>
<sequence>LDTLDERPAPTINSTHQAGADHAAARNAARQSWNTGTGDDDDSDPGARIASRQPKRRAVRALVTTERFFVRPVSILGGAFPESADSPASPVQAIMSALSVCSEHANASYAASSADEHAGHPGHRRSRKQRHPLAHGTGARPRLAEQQWLEQRATSFDLGRIGHATTIRNRASGATQRSLLRGAGTKGSVSSLRFGADSNHKIRANRPGPPRRAVDVRADAVEDGYYGDSEGLAGAGTPVPVHRRNTVAGDLVSDSP</sequence>
<evidence type="ECO:0000313" key="1">
    <source>
        <dbReference type="EMBL" id="KAJ2766086.1"/>
    </source>
</evidence>
<gene>
    <name evidence="1" type="ORF">IWQ57_004519</name>
</gene>
<name>A0ACC1JSA5_9FUNG</name>
<accession>A0ACC1JSA5</accession>
<protein>
    <submittedName>
        <fullName evidence="1">Uncharacterized protein</fullName>
    </submittedName>
</protein>